<feature type="transmembrane region" description="Helical" evidence="1">
    <location>
        <begin position="154"/>
        <end position="176"/>
    </location>
</feature>
<feature type="transmembrane region" description="Helical" evidence="1">
    <location>
        <begin position="182"/>
        <end position="208"/>
    </location>
</feature>
<keyword evidence="1" id="KW-0472">Membrane</keyword>
<feature type="transmembrane region" description="Helical" evidence="1">
    <location>
        <begin position="101"/>
        <end position="118"/>
    </location>
</feature>
<feature type="transmembrane region" description="Helical" evidence="1">
    <location>
        <begin position="220"/>
        <end position="241"/>
    </location>
</feature>
<dbReference type="Proteomes" id="UP000266745">
    <property type="component" value="Chromosome"/>
</dbReference>
<dbReference type="EMBL" id="CP011097">
    <property type="protein sequence ID" value="AJZ76253.1"/>
    <property type="molecule type" value="Genomic_DNA"/>
</dbReference>
<dbReference type="KEGG" id="tah:SU86_007625"/>
<protein>
    <recommendedName>
        <fullName evidence="4">High frequency lysogenization protein HflD</fullName>
    </recommendedName>
</protein>
<dbReference type="AlphaFoldDB" id="A0A3G1B3M1"/>
<dbReference type="RefSeq" id="WP_048186941.1">
    <property type="nucleotide sequence ID" value="NZ_CP011097.1"/>
</dbReference>
<gene>
    <name evidence="2" type="ORF">SU86_007625</name>
</gene>
<dbReference type="InterPro" id="IPR052776">
    <property type="entry name" value="Chloro_ReproSupport/MetalTrans"/>
</dbReference>
<organism evidence="2 3">
    <name type="scientific">Candidatus Nitrosotenuis cloacae</name>
    <dbReference type="NCBI Taxonomy" id="1603555"/>
    <lineage>
        <taxon>Archaea</taxon>
        <taxon>Nitrososphaerota</taxon>
        <taxon>Candidatus Nitrosotenuis</taxon>
    </lineage>
</organism>
<evidence type="ECO:0000313" key="2">
    <source>
        <dbReference type="EMBL" id="AJZ76253.1"/>
    </source>
</evidence>
<accession>A0A3G1B3M1</accession>
<dbReference type="PANTHER" id="PTHR33876:SF4">
    <property type="entry name" value="CHLOROPLAST PROTEIN FOR GROWTH AND FERTILITY 2"/>
    <property type="match status" value="1"/>
</dbReference>
<proteinExistence type="predicted"/>
<evidence type="ECO:0000313" key="3">
    <source>
        <dbReference type="Proteomes" id="UP000266745"/>
    </source>
</evidence>
<evidence type="ECO:0000256" key="1">
    <source>
        <dbReference type="SAM" id="Phobius"/>
    </source>
</evidence>
<sequence length="252" mass="27495">MIEELIKELPTATPFFVLVSGFLIGLSHAFEPDHVVAVATQNSKLAQKSSLRRFRQISSGALRSSILGALWGAGHTSSLVLVSLLIFVFSMSIPDTMFGNFEFGVGMMLVTLGFFTYLKRGLKQKHIHTHTHDDLVHTHPHTHDKEHTHGHRSYLIGCVHGLAGSGSLVVLALSTLHNLETILSFILVFGVGSIIGMMLVSSAIGLPFSFTVYSDRINKILRYSVGSLSIIIGIDIMYNIISTGSFFGLSIN</sequence>
<evidence type="ECO:0008006" key="4">
    <source>
        <dbReference type="Google" id="ProtNLM"/>
    </source>
</evidence>
<dbReference type="GeneID" id="24874425"/>
<dbReference type="STRING" id="1603555.SU86_007625"/>
<name>A0A3G1B3M1_9ARCH</name>
<keyword evidence="3" id="KW-1185">Reference proteome</keyword>
<keyword evidence="1" id="KW-0812">Transmembrane</keyword>
<reference evidence="2 3" key="1">
    <citation type="journal article" date="2016" name="Sci. Rep.">
        <title>A novel ammonia-oxidizing archaeon from wastewater treatment plant: Its enrichment, physiological and genomic characteristics.</title>
        <authorList>
            <person name="Li Y."/>
            <person name="Ding K."/>
            <person name="Wen X."/>
            <person name="Zhang B."/>
            <person name="Shen B."/>
            <person name="Yang Y."/>
        </authorList>
    </citation>
    <scope>NUCLEOTIDE SEQUENCE [LARGE SCALE GENOMIC DNA]</scope>
    <source>
        <strain evidence="2 3">SAT1</strain>
    </source>
</reference>
<keyword evidence="1" id="KW-1133">Transmembrane helix</keyword>
<dbReference type="PANTHER" id="PTHR33876">
    <property type="entry name" value="UNNAMED PRODUCT"/>
    <property type="match status" value="1"/>
</dbReference>
<feature type="transmembrane region" description="Helical" evidence="1">
    <location>
        <begin position="61"/>
        <end position="89"/>
    </location>
</feature>